<reference evidence="14 15" key="1">
    <citation type="journal article" date="2024" name="Commun. Biol.">
        <title>Comparative genomic analysis of thermophilic fungi reveals convergent evolutionary adaptations and gene losses.</title>
        <authorList>
            <person name="Steindorff A.S."/>
            <person name="Aguilar-Pontes M.V."/>
            <person name="Robinson A.J."/>
            <person name="Andreopoulos B."/>
            <person name="LaButti K."/>
            <person name="Kuo A."/>
            <person name="Mondo S."/>
            <person name="Riley R."/>
            <person name="Otillar R."/>
            <person name="Haridas S."/>
            <person name="Lipzen A."/>
            <person name="Grimwood J."/>
            <person name="Schmutz J."/>
            <person name="Clum A."/>
            <person name="Reid I.D."/>
            <person name="Moisan M.C."/>
            <person name="Butler G."/>
            <person name="Nguyen T.T.M."/>
            <person name="Dewar K."/>
            <person name="Conant G."/>
            <person name="Drula E."/>
            <person name="Henrissat B."/>
            <person name="Hansel C."/>
            <person name="Singer S."/>
            <person name="Hutchinson M.I."/>
            <person name="de Vries R.P."/>
            <person name="Natvig D.O."/>
            <person name="Powell A.J."/>
            <person name="Tsang A."/>
            <person name="Grigoriev I.V."/>
        </authorList>
    </citation>
    <scope>NUCLEOTIDE SEQUENCE [LARGE SCALE GENOMIC DNA]</scope>
    <source>
        <strain evidence="14 15">CBS 494.80</strain>
    </source>
</reference>
<dbReference type="SUPFAM" id="SSF46767">
    <property type="entry name" value="Methylated DNA-protein cysteine methyltransferase, C-terminal domain"/>
    <property type="match status" value="1"/>
</dbReference>
<feature type="domain" description="Methylated-DNA-[protein]-cysteine S-methyltransferase DNA binding" evidence="13">
    <location>
        <begin position="240"/>
        <end position="328"/>
    </location>
</feature>
<evidence type="ECO:0000256" key="4">
    <source>
        <dbReference type="ARBA" id="ARBA00015377"/>
    </source>
</evidence>
<sequence>MPAHQPPLTQLQSDWKTIFQQTLPQAAQSKSPSQPIWSVHVDHCFARIILDNEIGITKPWMAVLKSPAYKNMTPEQLEKCIELGRKILDGEVDLVELDEKSLGLRGKASRKRKVGGDGGKEEGEGKRRKVNSPAKKDVKKRAAGDDDSKLEKSSAEEKKDKVPSPAPSKEDSKSSSPRSAEQELDSEPETESKTKKNKADPSETAEPSKKSSPTSSTPQKEIEKDLKPYLSKIALSQKTPFQKKVLSALCQVPRGQYTTYGSIATHLSSSARAVGSAIRNNPFAPHVPCHRVLATGGGLGGFGGSWGRKGEAGLNDDKKRKLLREEGVRFDGKGRVVGRVWEGFV</sequence>
<dbReference type="Gene3D" id="1.10.10.10">
    <property type="entry name" value="Winged helix-like DNA-binding domain superfamily/Winged helix DNA-binding domain"/>
    <property type="match status" value="1"/>
</dbReference>
<protein>
    <recommendedName>
        <fullName evidence="4">Methylated-DNA--protein-cysteine methyltransferase</fullName>
        <ecNumber evidence="3">2.1.1.63</ecNumber>
    </recommendedName>
    <alternativeName>
        <fullName evidence="9">6-O-methylguanine-DNA methyltransferase</fullName>
    </alternativeName>
    <alternativeName>
        <fullName evidence="10">O-6-methylguanine-DNA-alkyltransferase</fullName>
    </alternativeName>
</protein>
<evidence type="ECO:0000256" key="1">
    <source>
        <dbReference type="ARBA" id="ARBA00001286"/>
    </source>
</evidence>
<comment type="catalytic activity">
    <reaction evidence="1">
        <text>a 4-O-methyl-thymidine in DNA + L-cysteinyl-[protein] = a thymidine in DNA + S-methyl-L-cysteinyl-[protein]</text>
        <dbReference type="Rhea" id="RHEA:53428"/>
        <dbReference type="Rhea" id="RHEA-COMP:10131"/>
        <dbReference type="Rhea" id="RHEA-COMP:10132"/>
        <dbReference type="Rhea" id="RHEA-COMP:13555"/>
        <dbReference type="Rhea" id="RHEA-COMP:13556"/>
        <dbReference type="ChEBI" id="CHEBI:29950"/>
        <dbReference type="ChEBI" id="CHEBI:82612"/>
        <dbReference type="ChEBI" id="CHEBI:137386"/>
        <dbReference type="ChEBI" id="CHEBI:137387"/>
        <dbReference type="EC" id="2.1.1.63"/>
    </reaction>
</comment>
<dbReference type="InterPro" id="IPR036217">
    <property type="entry name" value="MethylDNA_cys_MeTrfase_DNAb"/>
</dbReference>
<keyword evidence="8" id="KW-0234">DNA repair</keyword>
<dbReference type="PANTHER" id="PTHR10815">
    <property type="entry name" value="METHYLATED-DNA--PROTEIN-CYSTEINE METHYLTRANSFERASE"/>
    <property type="match status" value="1"/>
</dbReference>
<evidence type="ECO:0000256" key="10">
    <source>
        <dbReference type="ARBA" id="ARBA00031621"/>
    </source>
</evidence>
<dbReference type="Proteomes" id="UP001595075">
    <property type="component" value="Unassembled WGS sequence"/>
</dbReference>
<keyword evidence="15" id="KW-1185">Reference proteome</keyword>
<evidence type="ECO:0000313" key="14">
    <source>
        <dbReference type="EMBL" id="KAL2068849.1"/>
    </source>
</evidence>
<proteinExistence type="inferred from homology"/>
<evidence type="ECO:0000256" key="8">
    <source>
        <dbReference type="ARBA" id="ARBA00023204"/>
    </source>
</evidence>
<comment type="similarity">
    <text evidence="2">Belongs to the MGMT family.</text>
</comment>
<dbReference type="InterPro" id="IPR036388">
    <property type="entry name" value="WH-like_DNA-bd_sf"/>
</dbReference>
<evidence type="ECO:0000256" key="5">
    <source>
        <dbReference type="ARBA" id="ARBA00022603"/>
    </source>
</evidence>
<dbReference type="EC" id="2.1.1.63" evidence="3"/>
<organism evidence="14 15">
    <name type="scientific">Oculimacula yallundae</name>
    <dbReference type="NCBI Taxonomy" id="86028"/>
    <lineage>
        <taxon>Eukaryota</taxon>
        <taxon>Fungi</taxon>
        <taxon>Dikarya</taxon>
        <taxon>Ascomycota</taxon>
        <taxon>Pezizomycotina</taxon>
        <taxon>Leotiomycetes</taxon>
        <taxon>Helotiales</taxon>
        <taxon>Ploettnerulaceae</taxon>
        <taxon>Oculimacula</taxon>
    </lineage>
</organism>
<dbReference type="NCBIfam" id="TIGR00589">
    <property type="entry name" value="ogt"/>
    <property type="match status" value="1"/>
</dbReference>
<dbReference type="PROSITE" id="PS00374">
    <property type="entry name" value="MGMT"/>
    <property type="match status" value="1"/>
</dbReference>
<dbReference type="EMBL" id="JAZHXI010000008">
    <property type="protein sequence ID" value="KAL2068849.1"/>
    <property type="molecule type" value="Genomic_DNA"/>
</dbReference>
<comment type="catalytic activity">
    <reaction evidence="11">
        <text>a 6-O-methyl-2'-deoxyguanosine in DNA + L-cysteinyl-[protein] = S-methyl-L-cysteinyl-[protein] + a 2'-deoxyguanosine in DNA</text>
        <dbReference type="Rhea" id="RHEA:24000"/>
        <dbReference type="Rhea" id="RHEA-COMP:10131"/>
        <dbReference type="Rhea" id="RHEA-COMP:10132"/>
        <dbReference type="Rhea" id="RHEA-COMP:11367"/>
        <dbReference type="Rhea" id="RHEA-COMP:11368"/>
        <dbReference type="ChEBI" id="CHEBI:29950"/>
        <dbReference type="ChEBI" id="CHEBI:82612"/>
        <dbReference type="ChEBI" id="CHEBI:85445"/>
        <dbReference type="ChEBI" id="CHEBI:85448"/>
        <dbReference type="EC" id="2.1.1.63"/>
    </reaction>
</comment>
<accession>A0ABR4CGH3</accession>
<evidence type="ECO:0000259" key="13">
    <source>
        <dbReference type="Pfam" id="PF01035"/>
    </source>
</evidence>
<evidence type="ECO:0000256" key="6">
    <source>
        <dbReference type="ARBA" id="ARBA00022679"/>
    </source>
</evidence>
<feature type="region of interest" description="Disordered" evidence="12">
    <location>
        <begin position="106"/>
        <end position="222"/>
    </location>
</feature>
<dbReference type="InterPro" id="IPR001497">
    <property type="entry name" value="MethylDNA_cys_MeTrfase_AS"/>
</dbReference>
<keyword evidence="7" id="KW-0227">DNA damage</keyword>
<evidence type="ECO:0000256" key="3">
    <source>
        <dbReference type="ARBA" id="ARBA00011918"/>
    </source>
</evidence>
<comment type="caution">
    <text evidence="14">The sequence shown here is derived from an EMBL/GenBank/DDBJ whole genome shotgun (WGS) entry which is preliminary data.</text>
</comment>
<dbReference type="CDD" id="cd06445">
    <property type="entry name" value="ATase"/>
    <property type="match status" value="1"/>
</dbReference>
<evidence type="ECO:0000256" key="12">
    <source>
        <dbReference type="SAM" id="MobiDB-lite"/>
    </source>
</evidence>
<dbReference type="Pfam" id="PF01035">
    <property type="entry name" value="DNA_binding_1"/>
    <property type="match status" value="1"/>
</dbReference>
<feature type="compositionally biased region" description="Basic and acidic residues" evidence="12">
    <location>
        <begin position="190"/>
        <end position="209"/>
    </location>
</feature>
<evidence type="ECO:0000313" key="15">
    <source>
        <dbReference type="Proteomes" id="UP001595075"/>
    </source>
</evidence>
<evidence type="ECO:0000256" key="7">
    <source>
        <dbReference type="ARBA" id="ARBA00022763"/>
    </source>
</evidence>
<feature type="compositionally biased region" description="Basic and acidic residues" evidence="12">
    <location>
        <begin position="114"/>
        <end position="125"/>
    </location>
</feature>
<evidence type="ECO:0000256" key="11">
    <source>
        <dbReference type="ARBA" id="ARBA00049348"/>
    </source>
</evidence>
<dbReference type="PANTHER" id="PTHR10815:SF13">
    <property type="entry name" value="METHYLATED-DNA--PROTEIN-CYSTEINE METHYLTRANSFERASE"/>
    <property type="match status" value="1"/>
</dbReference>
<feature type="compositionally biased region" description="Basic and acidic residues" evidence="12">
    <location>
        <begin position="134"/>
        <end position="173"/>
    </location>
</feature>
<dbReference type="InterPro" id="IPR014048">
    <property type="entry name" value="MethylDNA_cys_MeTrfase_DNA-bd"/>
</dbReference>
<evidence type="ECO:0000256" key="2">
    <source>
        <dbReference type="ARBA" id="ARBA00008711"/>
    </source>
</evidence>
<keyword evidence="5" id="KW-0489">Methyltransferase</keyword>
<keyword evidence="6" id="KW-0808">Transferase</keyword>
<gene>
    <name evidence="14" type="ORF">VTL71DRAFT_15187</name>
</gene>
<evidence type="ECO:0000256" key="9">
    <source>
        <dbReference type="ARBA" id="ARBA00030795"/>
    </source>
</evidence>
<name>A0ABR4CGH3_9HELO</name>